<evidence type="ECO:0000256" key="1">
    <source>
        <dbReference type="SAM" id="MobiDB-lite"/>
    </source>
</evidence>
<dbReference type="EMBL" id="LVLJ01001470">
    <property type="protein sequence ID" value="OAE29365.1"/>
    <property type="molecule type" value="Genomic_DNA"/>
</dbReference>
<dbReference type="Proteomes" id="UP000077202">
    <property type="component" value="Unassembled WGS sequence"/>
</dbReference>
<protein>
    <recommendedName>
        <fullName evidence="2">YbaK/aminoacyl-tRNA synthetase-associated domain-containing protein</fullName>
    </recommendedName>
</protein>
<feature type="domain" description="YbaK/aminoacyl-tRNA synthetase-associated" evidence="2">
    <location>
        <begin position="155"/>
        <end position="256"/>
    </location>
</feature>
<evidence type="ECO:0000313" key="4">
    <source>
        <dbReference type="Proteomes" id="UP000077202"/>
    </source>
</evidence>
<dbReference type="CDD" id="cd04332">
    <property type="entry name" value="YbaK_like"/>
    <property type="match status" value="1"/>
</dbReference>
<dbReference type="SUPFAM" id="SSF55826">
    <property type="entry name" value="YbaK/ProRS associated domain"/>
    <property type="match status" value="1"/>
</dbReference>
<organism evidence="3 4">
    <name type="scientific">Marchantia polymorpha subsp. ruderalis</name>
    <dbReference type="NCBI Taxonomy" id="1480154"/>
    <lineage>
        <taxon>Eukaryota</taxon>
        <taxon>Viridiplantae</taxon>
        <taxon>Streptophyta</taxon>
        <taxon>Embryophyta</taxon>
        <taxon>Marchantiophyta</taxon>
        <taxon>Marchantiopsida</taxon>
        <taxon>Marchantiidae</taxon>
        <taxon>Marchantiales</taxon>
        <taxon>Marchantiaceae</taxon>
        <taxon>Marchantia</taxon>
    </lineage>
</organism>
<evidence type="ECO:0000259" key="2">
    <source>
        <dbReference type="Pfam" id="PF04073"/>
    </source>
</evidence>
<sequence length="297" mass="32814">MVIEDEIRELKCRQEALLERVSCLSLRLCTNELATLESRQTSILSQLSAVQERLDSSASGGGNVRGVSACDDDQGLEAGRDGEFSHGKGSAFSRPGGFGLGSERKGDRSEVEERLSELLGSAGATFSFKRVPSDYYSRSYEQRRDLLGAASVDHLCKSIVMVNTQALESITDCSDRKNSKYYLIVIQYTARLNAEKVKQFVYSLNDGKVPKKKFNLRLAPEEESNKLTGFEHNAVTPFGMVTDIPVILSDAIVRLQPEYFWLGGGGSRLRSQAGAERRGGYHSVYEERSGVMGMRKT</sequence>
<dbReference type="AlphaFoldDB" id="A0A176WAF7"/>
<dbReference type="Gene3D" id="3.90.960.10">
    <property type="entry name" value="YbaK/aminoacyl-tRNA synthetase-associated domain"/>
    <property type="match status" value="1"/>
</dbReference>
<dbReference type="PANTHER" id="PTHR30411">
    <property type="entry name" value="CYTOPLASMIC PROTEIN"/>
    <property type="match status" value="1"/>
</dbReference>
<dbReference type="InterPro" id="IPR036754">
    <property type="entry name" value="YbaK/aa-tRNA-synt-asso_dom_sf"/>
</dbReference>
<accession>A0A176WAF7</accession>
<comment type="caution">
    <text evidence="3">The sequence shown here is derived from an EMBL/GenBank/DDBJ whole genome shotgun (WGS) entry which is preliminary data.</text>
</comment>
<evidence type="ECO:0000313" key="3">
    <source>
        <dbReference type="EMBL" id="OAE29365.1"/>
    </source>
</evidence>
<dbReference type="GO" id="GO:0002161">
    <property type="term" value="F:aminoacyl-tRNA deacylase activity"/>
    <property type="evidence" value="ECO:0007669"/>
    <property type="project" value="InterPro"/>
</dbReference>
<reference evidence="3" key="1">
    <citation type="submission" date="2016-03" db="EMBL/GenBank/DDBJ databases">
        <title>Mechanisms controlling the formation of the plant cell surface in tip-growing cells are functionally conserved among land plants.</title>
        <authorList>
            <person name="Honkanen S."/>
            <person name="Jones V.A."/>
            <person name="Morieri G."/>
            <person name="Champion C."/>
            <person name="Hetherington A.J."/>
            <person name="Kelly S."/>
            <person name="Saint-Marcoux D."/>
            <person name="Proust H."/>
            <person name="Prescott H."/>
            <person name="Dolan L."/>
        </authorList>
    </citation>
    <scope>NUCLEOTIDE SEQUENCE [LARGE SCALE GENOMIC DNA]</scope>
    <source>
        <tissue evidence="3">Whole gametophyte</tissue>
    </source>
</reference>
<gene>
    <name evidence="3" type="ORF">AXG93_4831s1250</name>
</gene>
<dbReference type="Pfam" id="PF04073">
    <property type="entry name" value="tRNA_edit"/>
    <property type="match status" value="1"/>
</dbReference>
<feature type="region of interest" description="Disordered" evidence="1">
    <location>
        <begin position="78"/>
        <end position="108"/>
    </location>
</feature>
<proteinExistence type="predicted"/>
<keyword evidence="4" id="KW-1185">Reference proteome</keyword>
<dbReference type="InterPro" id="IPR007214">
    <property type="entry name" value="YbaK/aa-tRNA-synth-assoc-dom"/>
</dbReference>
<dbReference type="PANTHER" id="PTHR30411:SF4">
    <property type="entry name" value="YBAK_AMINOACYL-TRNA SYNTHETASE-ASSOCIATED DOMAIN-CONTAINING PROTEIN"/>
    <property type="match status" value="1"/>
</dbReference>
<name>A0A176WAF7_MARPO</name>